<dbReference type="STRING" id="254406.SAMN04488042_103188"/>
<dbReference type="OrthoDB" id="9777193at2"/>
<dbReference type="InterPro" id="IPR004163">
    <property type="entry name" value="CoA_transf_BS"/>
</dbReference>
<dbReference type="PROSITE" id="PS01273">
    <property type="entry name" value="COA_TRANSF_1"/>
    <property type="match status" value="1"/>
</dbReference>
<gene>
    <name evidence="3" type="ORF">SAMN04488042_103188</name>
</gene>
<protein>
    <submittedName>
        <fullName evidence="3">Acetate CoA/acetoacetate CoA-transferase alpha subunit</fullName>
    </submittedName>
</protein>
<sequence>MRLPDKRCDMAAAVAHIKDGDTVMVGGFGVPGTPMALIHALVDHGARDLTLIKNDANEPGMGIDHLLQSGQVARLITTHLGLNSHAIDLMNSGRIKVEFNAQGILAERIRAGGAGIGAVLSDIGIGTELADGKQLVEVDGKPHLVETALHADFALIHAGRADTFGNLAYVATARNFNPLMAMAATRVIAEAETVTPLGALDADAVHTSGVFVDHVTELGALSKEYAVVQR</sequence>
<keyword evidence="2 3" id="KW-0808">Transferase</keyword>
<evidence type="ECO:0000256" key="2">
    <source>
        <dbReference type="ARBA" id="ARBA00022679"/>
    </source>
</evidence>
<dbReference type="AlphaFoldDB" id="A0A1I4MQ60"/>
<dbReference type="GO" id="GO:0008410">
    <property type="term" value="F:CoA-transferase activity"/>
    <property type="evidence" value="ECO:0007669"/>
    <property type="project" value="InterPro"/>
</dbReference>
<dbReference type="InterPro" id="IPR037171">
    <property type="entry name" value="NagB/RpiA_transferase-like"/>
</dbReference>
<dbReference type="Gene3D" id="3.40.1080.10">
    <property type="entry name" value="Glutaconate Coenzyme A-transferase"/>
    <property type="match status" value="1"/>
</dbReference>
<reference evidence="3 4" key="1">
    <citation type="submission" date="2016-10" db="EMBL/GenBank/DDBJ databases">
        <authorList>
            <person name="de Groot N.N."/>
        </authorList>
    </citation>
    <scope>NUCLEOTIDE SEQUENCE [LARGE SCALE GENOMIC DNA]</scope>
    <source>
        <strain evidence="3 4">DSM 15283</strain>
    </source>
</reference>
<organism evidence="3 4">
    <name type="scientific">Shimia aestuarii</name>
    <dbReference type="NCBI Taxonomy" id="254406"/>
    <lineage>
        <taxon>Bacteria</taxon>
        <taxon>Pseudomonadati</taxon>
        <taxon>Pseudomonadota</taxon>
        <taxon>Alphaproteobacteria</taxon>
        <taxon>Rhodobacterales</taxon>
        <taxon>Roseobacteraceae</taxon>
    </lineage>
</organism>
<dbReference type="InterPro" id="IPR004165">
    <property type="entry name" value="CoA_trans_fam_I"/>
</dbReference>
<dbReference type="NCBIfam" id="TIGR02429">
    <property type="entry name" value="pcaI_scoA_fam"/>
    <property type="match status" value="1"/>
</dbReference>
<dbReference type="InterPro" id="IPR012792">
    <property type="entry name" value="3-oxoacid_CoA-transf_A"/>
</dbReference>
<dbReference type="SUPFAM" id="SSF100950">
    <property type="entry name" value="NagB/RpiA/CoA transferase-like"/>
    <property type="match status" value="1"/>
</dbReference>
<evidence type="ECO:0000256" key="1">
    <source>
        <dbReference type="ARBA" id="ARBA00005612"/>
    </source>
</evidence>
<dbReference type="Proteomes" id="UP000199144">
    <property type="component" value="Unassembled WGS sequence"/>
</dbReference>
<dbReference type="PANTHER" id="PTHR13707">
    <property type="entry name" value="KETOACID-COENZYME A TRANSFERASE"/>
    <property type="match status" value="1"/>
</dbReference>
<dbReference type="EMBL" id="FOTQ01000003">
    <property type="protein sequence ID" value="SFM05240.1"/>
    <property type="molecule type" value="Genomic_DNA"/>
</dbReference>
<dbReference type="RefSeq" id="WP_093093693.1">
    <property type="nucleotide sequence ID" value="NZ_FOTQ01000003.1"/>
</dbReference>
<evidence type="ECO:0000313" key="3">
    <source>
        <dbReference type="EMBL" id="SFM05240.1"/>
    </source>
</evidence>
<dbReference type="Pfam" id="PF01144">
    <property type="entry name" value="CoA_trans"/>
    <property type="match status" value="1"/>
</dbReference>
<proteinExistence type="inferred from homology"/>
<dbReference type="SMART" id="SM00882">
    <property type="entry name" value="CoA_trans"/>
    <property type="match status" value="1"/>
</dbReference>
<evidence type="ECO:0000313" key="4">
    <source>
        <dbReference type="Proteomes" id="UP000199144"/>
    </source>
</evidence>
<name>A0A1I4MQ60_9RHOB</name>
<dbReference type="PANTHER" id="PTHR13707:SF60">
    <property type="entry name" value="ACETATE COA-TRANSFERASE SUBUNIT ALPHA"/>
    <property type="match status" value="1"/>
</dbReference>
<comment type="similarity">
    <text evidence="1">Belongs to the 3-oxoacid CoA-transferase subunit A family.</text>
</comment>
<keyword evidence="4" id="KW-1185">Reference proteome</keyword>
<accession>A0A1I4MQ60</accession>